<dbReference type="InterPro" id="IPR009080">
    <property type="entry name" value="tRNAsynth_Ia_anticodon-bd"/>
</dbReference>
<evidence type="ECO:0000256" key="5">
    <source>
        <dbReference type="ARBA" id="ARBA00023146"/>
    </source>
</evidence>
<evidence type="ECO:0000313" key="8">
    <source>
        <dbReference type="Proteomes" id="UP001626550"/>
    </source>
</evidence>
<dbReference type="PANTHER" id="PTHR42765">
    <property type="entry name" value="SOLEUCYL-TRNA SYNTHETASE"/>
    <property type="match status" value="1"/>
</dbReference>
<evidence type="ECO:0000313" key="7">
    <source>
        <dbReference type="EMBL" id="KAL3315435.1"/>
    </source>
</evidence>
<feature type="domain" description="Methionyl/Valyl/Leucyl/Isoleucyl-tRNA synthetase anticodon-binding" evidence="6">
    <location>
        <begin position="89"/>
        <end position="226"/>
    </location>
</feature>
<keyword evidence="2" id="KW-0547">Nucleotide-binding</keyword>
<keyword evidence="8" id="KW-1185">Reference proteome</keyword>
<dbReference type="Gene3D" id="1.10.730.20">
    <property type="match status" value="1"/>
</dbReference>
<comment type="caution">
    <text evidence="7">The sequence shown here is derived from an EMBL/GenBank/DDBJ whole genome shotgun (WGS) entry which is preliminary data.</text>
</comment>
<accession>A0ABD2Q798</accession>
<evidence type="ECO:0000256" key="1">
    <source>
        <dbReference type="ARBA" id="ARBA00022598"/>
    </source>
</evidence>
<organism evidence="7 8">
    <name type="scientific">Cichlidogyrus casuarinus</name>
    <dbReference type="NCBI Taxonomy" id="1844966"/>
    <lineage>
        <taxon>Eukaryota</taxon>
        <taxon>Metazoa</taxon>
        <taxon>Spiralia</taxon>
        <taxon>Lophotrochozoa</taxon>
        <taxon>Platyhelminthes</taxon>
        <taxon>Monogenea</taxon>
        <taxon>Monopisthocotylea</taxon>
        <taxon>Dactylogyridea</taxon>
        <taxon>Ancyrocephalidae</taxon>
        <taxon>Cichlidogyrus</taxon>
    </lineage>
</organism>
<evidence type="ECO:0000256" key="2">
    <source>
        <dbReference type="ARBA" id="ARBA00022741"/>
    </source>
</evidence>
<dbReference type="Proteomes" id="UP001626550">
    <property type="component" value="Unassembled WGS sequence"/>
</dbReference>
<dbReference type="SUPFAM" id="SSF52374">
    <property type="entry name" value="Nucleotidylyl transferase"/>
    <property type="match status" value="1"/>
</dbReference>
<keyword evidence="5" id="KW-0030">Aminoacyl-tRNA synthetase</keyword>
<dbReference type="EMBL" id="JBJKFK010000753">
    <property type="protein sequence ID" value="KAL3315435.1"/>
    <property type="molecule type" value="Genomic_DNA"/>
</dbReference>
<evidence type="ECO:0000259" key="6">
    <source>
        <dbReference type="Pfam" id="PF08264"/>
    </source>
</evidence>
<sequence length="321" mass="37038">MSKSLGNVVDPFQLLQQHDHQTDILRLWVAKGSLGANYPISEAEFEQVAAFYKNLKNKLRFITGNLFDLRESKFSKHFNEFSLLDRAWLHQIFVLVRDADSEKFPAFQYNDLLSEVEQFLERFSNHYITSAKDQLYCDQAQSEARLRRQLVFSAAYRAIQYLLAPITPNLMEQIHHLVGKSSNSYFELKPNIATELAAFEQEPINQAYWRLIEMKQELVTLIQKLKVPGPKTNPLARVHLQINLSQHVNDILKSFLVSEEAKYILRCASVNVSETALKHALSQGILVDFQVADQQEQCPRCRLYSKSKDSLLCSRCQNAIQ</sequence>
<dbReference type="GO" id="GO:0004812">
    <property type="term" value="F:aminoacyl-tRNA ligase activity"/>
    <property type="evidence" value="ECO:0007669"/>
    <property type="project" value="UniProtKB-KW"/>
</dbReference>
<dbReference type="PANTHER" id="PTHR42765:SF2">
    <property type="entry name" value="TYROSINE--TRNA LIGASE"/>
    <property type="match status" value="1"/>
</dbReference>
<name>A0ABD2Q798_9PLAT</name>
<evidence type="ECO:0000256" key="4">
    <source>
        <dbReference type="ARBA" id="ARBA00022917"/>
    </source>
</evidence>
<gene>
    <name evidence="7" type="primary">IARS2_2</name>
    <name evidence="7" type="ORF">Ciccas_005939</name>
</gene>
<proteinExistence type="predicted"/>
<dbReference type="SUPFAM" id="SSF47323">
    <property type="entry name" value="Anticodon-binding domain of a subclass of class I aminoacyl-tRNA synthetases"/>
    <property type="match status" value="1"/>
</dbReference>
<keyword evidence="4" id="KW-0648">Protein biosynthesis</keyword>
<reference evidence="7 8" key="1">
    <citation type="submission" date="2024-11" db="EMBL/GenBank/DDBJ databases">
        <title>Adaptive evolution of stress response genes in parasites aligns with host niche diversity.</title>
        <authorList>
            <person name="Hahn C."/>
            <person name="Resl P."/>
        </authorList>
    </citation>
    <scope>NUCLEOTIDE SEQUENCE [LARGE SCALE GENOMIC DNA]</scope>
    <source>
        <strain evidence="7">EGGRZ-B1_66</strain>
        <tissue evidence="7">Body</tissue>
    </source>
</reference>
<dbReference type="GO" id="GO:0006412">
    <property type="term" value="P:translation"/>
    <property type="evidence" value="ECO:0007669"/>
    <property type="project" value="UniProtKB-KW"/>
</dbReference>
<dbReference type="Pfam" id="PF08264">
    <property type="entry name" value="Anticodon_1"/>
    <property type="match status" value="1"/>
</dbReference>
<keyword evidence="3" id="KW-0067">ATP-binding</keyword>
<evidence type="ECO:0000256" key="3">
    <source>
        <dbReference type="ARBA" id="ARBA00022840"/>
    </source>
</evidence>
<keyword evidence="1 7" id="KW-0436">Ligase</keyword>
<protein>
    <submittedName>
        <fullName evidence="7">Isoleucine--tRNA ligase, mitochondrial</fullName>
    </submittedName>
</protein>
<dbReference type="GO" id="GO:0005524">
    <property type="term" value="F:ATP binding"/>
    <property type="evidence" value="ECO:0007669"/>
    <property type="project" value="UniProtKB-KW"/>
</dbReference>
<dbReference type="InterPro" id="IPR013155">
    <property type="entry name" value="M/V/L/I-tRNA-synth_anticd-bd"/>
</dbReference>
<dbReference type="InterPro" id="IPR050081">
    <property type="entry name" value="Ile-tRNA_ligase"/>
</dbReference>
<dbReference type="AlphaFoldDB" id="A0ABD2Q798"/>